<evidence type="ECO:0000256" key="1">
    <source>
        <dbReference type="SAM" id="MobiDB-lite"/>
    </source>
</evidence>
<dbReference type="Proteomes" id="UP001222325">
    <property type="component" value="Unassembled WGS sequence"/>
</dbReference>
<reference evidence="2" key="1">
    <citation type="submission" date="2023-03" db="EMBL/GenBank/DDBJ databases">
        <title>Massive genome expansion in bonnet fungi (Mycena s.s.) driven by repeated elements and novel gene families across ecological guilds.</title>
        <authorList>
            <consortium name="Lawrence Berkeley National Laboratory"/>
            <person name="Harder C.B."/>
            <person name="Miyauchi S."/>
            <person name="Viragh M."/>
            <person name="Kuo A."/>
            <person name="Thoen E."/>
            <person name="Andreopoulos B."/>
            <person name="Lu D."/>
            <person name="Skrede I."/>
            <person name="Drula E."/>
            <person name="Henrissat B."/>
            <person name="Morin E."/>
            <person name="Kohler A."/>
            <person name="Barry K."/>
            <person name="LaButti K."/>
            <person name="Morin E."/>
            <person name="Salamov A."/>
            <person name="Lipzen A."/>
            <person name="Mereny Z."/>
            <person name="Hegedus B."/>
            <person name="Baldrian P."/>
            <person name="Stursova M."/>
            <person name="Weitz H."/>
            <person name="Taylor A."/>
            <person name="Grigoriev I.V."/>
            <person name="Nagy L.G."/>
            <person name="Martin F."/>
            <person name="Kauserud H."/>
        </authorList>
    </citation>
    <scope>NUCLEOTIDE SEQUENCE</scope>
    <source>
        <strain evidence="2">CBHHK173m</strain>
    </source>
</reference>
<feature type="compositionally biased region" description="Polar residues" evidence="1">
    <location>
        <begin position="74"/>
        <end position="98"/>
    </location>
</feature>
<keyword evidence="3" id="KW-1185">Reference proteome</keyword>
<sequence>MDHCRLRPVSMIEVDEDPVMRLTVALPSDCQYVLMDVDDPLCPVDPAICSPDPALRWAGPSTDTVSGFADSRDPSATQDPNAYNRSSPLGTDLPQSCDLSPDDLRNPRDPLEVPHLLYTHNPTVLPSTVHRTISDYPPQFIFSQSIMSPAHISAAELNTRFDFIGSDNGDVQNLPGSDTVAVTCDQISAVVNTYLHFTSVNVAELFGRHFPPSALPSHMGTTETNLRKAALESHDRKRSAAVPPSASAPVLNLIFSNDHGQQVDDAVRLFTLNKYFELEHCAPIDEMKTSDIARFLQMYLPIGVGNLRILATMHGLPFMHRRPNLLSALMQHECNDACPITGLLFKQLESARPGPFLLRAVPTSVPDTAPTLQSLDDLHVLPLTLSNEIIVDPEDGETFVSTYKLNRVCDFVGIATKDTV</sequence>
<name>A0AAD6U5W7_9AGAR</name>
<dbReference type="AlphaFoldDB" id="A0AAD6U5W7"/>
<evidence type="ECO:0000313" key="3">
    <source>
        <dbReference type="Proteomes" id="UP001222325"/>
    </source>
</evidence>
<evidence type="ECO:0000313" key="2">
    <source>
        <dbReference type="EMBL" id="KAJ7088869.1"/>
    </source>
</evidence>
<protein>
    <submittedName>
        <fullName evidence="2">Uncharacterized protein</fullName>
    </submittedName>
</protein>
<comment type="caution">
    <text evidence="2">The sequence shown here is derived from an EMBL/GenBank/DDBJ whole genome shotgun (WGS) entry which is preliminary data.</text>
</comment>
<feature type="region of interest" description="Disordered" evidence="1">
    <location>
        <begin position="60"/>
        <end position="108"/>
    </location>
</feature>
<organism evidence="2 3">
    <name type="scientific">Mycena belliarum</name>
    <dbReference type="NCBI Taxonomy" id="1033014"/>
    <lineage>
        <taxon>Eukaryota</taxon>
        <taxon>Fungi</taxon>
        <taxon>Dikarya</taxon>
        <taxon>Basidiomycota</taxon>
        <taxon>Agaricomycotina</taxon>
        <taxon>Agaricomycetes</taxon>
        <taxon>Agaricomycetidae</taxon>
        <taxon>Agaricales</taxon>
        <taxon>Marasmiineae</taxon>
        <taxon>Mycenaceae</taxon>
        <taxon>Mycena</taxon>
    </lineage>
</organism>
<gene>
    <name evidence="2" type="ORF">B0H15DRAFT_949501</name>
</gene>
<proteinExistence type="predicted"/>
<accession>A0AAD6U5W7</accession>
<dbReference type="EMBL" id="JARJCN010000025">
    <property type="protein sequence ID" value="KAJ7088869.1"/>
    <property type="molecule type" value="Genomic_DNA"/>
</dbReference>